<dbReference type="AlphaFoldDB" id="A0A382HB40"/>
<keyword evidence="1" id="KW-0678">Repressor</keyword>
<dbReference type="PROSITE" id="PS50977">
    <property type="entry name" value="HTH_TETR_2"/>
    <property type="match status" value="1"/>
</dbReference>
<dbReference type="Pfam" id="PF17932">
    <property type="entry name" value="TetR_C_24"/>
    <property type="match status" value="1"/>
</dbReference>
<dbReference type="Gene3D" id="1.10.357.10">
    <property type="entry name" value="Tetracycline Repressor, domain 2"/>
    <property type="match status" value="1"/>
</dbReference>
<dbReference type="PANTHER" id="PTHR30055:SF175">
    <property type="entry name" value="HTH-TYPE TRANSCRIPTIONAL REPRESSOR KSTR2"/>
    <property type="match status" value="1"/>
</dbReference>
<keyword evidence="4" id="KW-0804">Transcription</keyword>
<dbReference type="InterPro" id="IPR041490">
    <property type="entry name" value="KstR2_TetR_C"/>
</dbReference>
<dbReference type="InterPro" id="IPR001647">
    <property type="entry name" value="HTH_TetR"/>
</dbReference>
<evidence type="ECO:0000256" key="3">
    <source>
        <dbReference type="ARBA" id="ARBA00023125"/>
    </source>
</evidence>
<organism evidence="6">
    <name type="scientific">marine metagenome</name>
    <dbReference type="NCBI Taxonomy" id="408172"/>
    <lineage>
        <taxon>unclassified sequences</taxon>
        <taxon>metagenomes</taxon>
        <taxon>ecological metagenomes</taxon>
    </lineage>
</organism>
<reference evidence="6" key="1">
    <citation type="submission" date="2018-05" db="EMBL/GenBank/DDBJ databases">
        <authorList>
            <person name="Lanie J.A."/>
            <person name="Ng W.-L."/>
            <person name="Kazmierczak K.M."/>
            <person name="Andrzejewski T.M."/>
            <person name="Davidsen T.M."/>
            <person name="Wayne K.J."/>
            <person name="Tettelin H."/>
            <person name="Glass J.I."/>
            <person name="Rusch D."/>
            <person name="Podicherti R."/>
            <person name="Tsui H.-C.T."/>
            <person name="Winkler M.E."/>
        </authorList>
    </citation>
    <scope>NUCLEOTIDE SEQUENCE</scope>
</reference>
<evidence type="ECO:0000256" key="1">
    <source>
        <dbReference type="ARBA" id="ARBA00022491"/>
    </source>
</evidence>
<dbReference type="PRINTS" id="PR00455">
    <property type="entry name" value="HTHTETR"/>
</dbReference>
<dbReference type="SUPFAM" id="SSF48498">
    <property type="entry name" value="Tetracyclin repressor-like, C-terminal domain"/>
    <property type="match status" value="1"/>
</dbReference>
<dbReference type="GO" id="GO:0000976">
    <property type="term" value="F:transcription cis-regulatory region binding"/>
    <property type="evidence" value="ECO:0007669"/>
    <property type="project" value="TreeGrafter"/>
</dbReference>
<dbReference type="InterPro" id="IPR036271">
    <property type="entry name" value="Tet_transcr_reg_TetR-rel_C_sf"/>
</dbReference>
<evidence type="ECO:0000313" key="6">
    <source>
        <dbReference type="EMBL" id="SVB84359.1"/>
    </source>
</evidence>
<keyword evidence="3" id="KW-0238">DNA-binding</keyword>
<dbReference type="Gene3D" id="1.10.10.60">
    <property type="entry name" value="Homeodomain-like"/>
    <property type="match status" value="1"/>
</dbReference>
<name>A0A382HB40_9ZZZZ</name>
<evidence type="ECO:0000256" key="4">
    <source>
        <dbReference type="ARBA" id="ARBA00023163"/>
    </source>
</evidence>
<evidence type="ECO:0000259" key="5">
    <source>
        <dbReference type="PROSITE" id="PS50977"/>
    </source>
</evidence>
<dbReference type="Pfam" id="PF00440">
    <property type="entry name" value="TetR_N"/>
    <property type="match status" value="1"/>
</dbReference>
<feature type="domain" description="HTH tetR-type" evidence="5">
    <location>
        <begin position="16"/>
        <end position="76"/>
    </location>
</feature>
<dbReference type="InterPro" id="IPR009057">
    <property type="entry name" value="Homeodomain-like_sf"/>
</dbReference>
<dbReference type="EMBL" id="UINC01060152">
    <property type="protein sequence ID" value="SVB84359.1"/>
    <property type="molecule type" value="Genomic_DNA"/>
</dbReference>
<evidence type="ECO:0000256" key="2">
    <source>
        <dbReference type="ARBA" id="ARBA00023015"/>
    </source>
</evidence>
<accession>A0A382HB40</accession>
<proteinExistence type="predicted"/>
<sequence length="225" mass="24929">MARRTHKGEDDGTTSNNRLELIIEAAARMFDAKGYSATSTQDIANEVGLLKGSIYYYINSKEDLLFRIIEESHEGALRAIATVSHLDVGPLAKSYALVTTHVKVFHDDRVKHSVFFKEFRSLSDNRKEIIRGTGHAYSLFLRSILEEGQQVGQVDKALNPRMATAGIVGMLNSMSFWYQDGGSWGPENIGSQFAEQVVLGLVSEEYLLSSGGRKVLLETIRGELA</sequence>
<gene>
    <name evidence="6" type="ORF">METZ01_LOCUS237213</name>
</gene>
<dbReference type="GO" id="GO:0003700">
    <property type="term" value="F:DNA-binding transcription factor activity"/>
    <property type="evidence" value="ECO:0007669"/>
    <property type="project" value="TreeGrafter"/>
</dbReference>
<keyword evidence="2" id="KW-0805">Transcription regulation</keyword>
<protein>
    <recommendedName>
        <fullName evidence="5">HTH tetR-type domain-containing protein</fullName>
    </recommendedName>
</protein>
<dbReference type="InterPro" id="IPR050109">
    <property type="entry name" value="HTH-type_TetR-like_transc_reg"/>
</dbReference>
<dbReference type="SUPFAM" id="SSF46689">
    <property type="entry name" value="Homeodomain-like"/>
    <property type="match status" value="1"/>
</dbReference>
<dbReference type="PANTHER" id="PTHR30055">
    <property type="entry name" value="HTH-TYPE TRANSCRIPTIONAL REGULATOR RUTR"/>
    <property type="match status" value="1"/>
</dbReference>